<dbReference type="GO" id="GO:0016020">
    <property type="term" value="C:membrane"/>
    <property type="evidence" value="ECO:0007669"/>
    <property type="project" value="UniProtKB-SubCell"/>
</dbReference>
<dbReference type="Pfam" id="PF10177">
    <property type="entry name" value="DUF2371"/>
    <property type="match status" value="1"/>
</dbReference>
<dbReference type="VEuPathDB" id="VectorBase:LLONM1_004951"/>
<feature type="transmembrane region" description="Helical" evidence="7">
    <location>
        <begin position="104"/>
        <end position="125"/>
    </location>
</feature>
<proteinExistence type="inferred from homology"/>
<dbReference type="EnsemblMetazoa" id="LLOJ005924-RA">
    <property type="protein sequence ID" value="LLOJ005924-PA"/>
    <property type="gene ID" value="LLOJ005924"/>
</dbReference>
<reference evidence="8" key="1">
    <citation type="submission" date="2020-05" db="UniProtKB">
        <authorList>
            <consortium name="EnsemblMetazoa"/>
        </authorList>
    </citation>
    <scope>IDENTIFICATION</scope>
    <source>
        <strain evidence="8">Jacobina</strain>
    </source>
</reference>
<evidence type="ECO:0000313" key="8">
    <source>
        <dbReference type="EnsemblMetazoa" id="LLOJ005924-PA"/>
    </source>
</evidence>
<evidence type="ECO:0000256" key="2">
    <source>
        <dbReference type="ARBA" id="ARBA00005308"/>
    </source>
</evidence>
<feature type="compositionally biased region" description="Basic and acidic residues" evidence="6">
    <location>
        <begin position="323"/>
        <end position="332"/>
    </location>
</feature>
<feature type="compositionally biased region" description="Low complexity" evidence="6">
    <location>
        <begin position="149"/>
        <end position="169"/>
    </location>
</feature>
<feature type="compositionally biased region" description="Basic residues" evidence="6">
    <location>
        <begin position="245"/>
        <end position="266"/>
    </location>
</feature>
<dbReference type="AlphaFoldDB" id="A0A1B0CMN6"/>
<evidence type="ECO:0000256" key="4">
    <source>
        <dbReference type="ARBA" id="ARBA00022989"/>
    </source>
</evidence>
<keyword evidence="4 7" id="KW-1133">Transmembrane helix</keyword>
<dbReference type="Proteomes" id="UP000092461">
    <property type="component" value="Unassembled WGS sequence"/>
</dbReference>
<feature type="compositionally biased region" description="Low complexity" evidence="6">
    <location>
        <begin position="363"/>
        <end position="374"/>
    </location>
</feature>
<feature type="compositionally biased region" description="Basic and acidic residues" evidence="6">
    <location>
        <begin position="299"/>
        <end position="311"/>
    </location>
</feature>
<comment type="similarity">
    <text evidence="2">Belongs to the TMEM200 family.</text>
</comment>
<dbReference type="EMBL" id="AJWK01019007">
    <property type="status" value="NOT_ANNOTATED_CDS"/>
    <property type="molecule type" value="Genomic_DNA"/>
</dbReference>
<evidence type="ECO:0000256" key="3">
    <source>
        <dbReference type="ARBA" id="ARBA00022692"/>
    </source>
</evidence>
<organism evidence="8 9">
    <name type="scientific">Lutzomyia longipalpis</name>
    <name type="common">Sand fly</name>
    <dbReference type="NCBI Taxonomy" id="7200"/>
    <lineage>
        <taxon>Eukaryota</taxon>
        <taxon>Metazoa</taxon>
        <taxon>Ecdysozoa</taxon>
        <taxon>Arthropoda</taxon>
        <taxon>Hexapoda</taxon>
        <taxon>Insecta</taxon>
        <taxon>Pterygota</taxon>
        <taxon>Neoptera</taxon>
        <taxon>Endopterygota</taxon>
        <taxon>Diptera</taxon>
        <taxon>Nematocera</taxon>
        <taxon>Psychodoidea</taxon>
        <taxon>Psychodidae</taxon>
        <taxon>Lutzomyia</taxon>
        <taxon>Lutzomyia</taxon>
    </lineage>
</organism>
<evidence type="ECO:0000256" key="1">
    <source>
        <dbReference type="ARBA" id="ARBA00004141"/>
    </source>
</evidence>
<keyword evidence="5 7" id="KW-0472">Membrane</keyword>
<keyword evidence="3 7" id="KW-0812">Transmembrane</keyword>
<feature type="compositionally biased region" description="Basic and acidic residues" evidence="6">
    <location>
        <begin position="274"/>
        <end position="284"/>
    </location>
</feature>
<sequence>MPNTRRSSQWQPRTKPSYGPVRRACPASGATFNIEVGRAKMTSRCLWHACRALALGIVLMLLGAGMATIGYYADHLSIGQEVRGNATIRVRNESRGFHLNNLSYVGPIVMGFGGFIVVAACVMTFEARDSAAKVVPARFKMGGSGSMGGSRSNGRSASSSRRATGVVSTPNGPPSAGALANRWEQHMGLFRTAGSSASGEKAPNRQALTAALIHFSKTLGSPDVASPKKPRRLSRSDSVPNLLDHHHHCHHHHRSPKSKTSHRRLRNSSLVQRTTRELSGERFLHPGMLKYHRQALSVDDGRPFERRESGSDSHQGSQTSMGDRTRRSDTAKKHILARQKPIEREEVIHSPRLGYPSGRRRSSTASDASAASRRTINRRASSTSRTPSIDSRSVHSPERSPRTPHRVVAQISTPSVERDFR</sequence>
<name>A0A1B0CMN6_LUTLO</name>
<evidence type="ECO:0000256" key="7">
    <source>
        <dbReference type="SAM" id="Phobius"/>
    </source>
</evidence>
<feature type="transmembrane region" description="Helical" evidence="7">
    <location>
        <begin position="52"/>
        <end position="73"/>
    </location>
</feature>
<comment type="subcellular location">
    <subcellularLocation>
        <location evidence="1">Membrane</location>
        <topology evidence="1">Multi-pass membrane protein</topology>
    </subcellularLocation>
</comment>
<dbReference type="InterPro" id="IPR018787">
    <property type="entry name" value="DUF2371_TMEM200"/>
</dbReference>
<feature type="region of interest" description="Disordered" evidence="6">
    <location>
        <begin position="219"/>
        <end position="421"/>
    </location>
</feature>
<feature type="compositionally biased region" description="Polar residues" evidence="6">
    <location>
        <begin position="1"/>
        <end position="14"/>
    </location>
</feature>
<dbReference type="PANTHER" id="PTHR31815:SF1">
    <property type="entry name" value="TRANSMEMBRANE PROTEIN 200C"/>
    <property type="match status" value="1"/>
</dbReference>
<feature type="compositionally biased region" description="Polar residues" evidence="6">
    <location>
        <begin position="312"/>
        <end position="322"/>
    </location>
</feature>
<protein>
    <submittedName>
        <fullName evidence="8">Uncharacterized protein</fullName>
    </submittedName>
</protein>
<feature type="compositionally biased region" description="Polar residues" evidence="6">
    <location>
        <begin position="378"/>
        <end position="391"/>
    </location>
</feature>
<evidence type="ECO:0000256" key="5">
    <source>
        <dbReference type="ARBA" id="ARBA00023136"/>
    </source>
</evidence>
<accession>A0A1B0CMN6</accession>
<evidence type="ECO:0000256" key="6">
    <source>
        <dbReference type="SAM" id="MobiDB-lite"/>
    </source>
</evidence>
<feature type="region of interest" description="Disordered" evidence="6">
    <location>
        <begin position="1"/>
        <end position="21"/>
    </location>
</feature>
<keyword evidence="9" id="KW-1185">Reference proteome</keyword>
<dbReference type="VEuPathDB" id="VectorBase:LLOJ005924"/>
<feature type="compositionally biased region" description="Basic and acidic residues" evidence="6">
    <location>
        <begin position="392"/>
        <end position="401"/>
    </location>
</feature>
<dbReference type="PANTHER" id="PTHR31815">
    <property type="entry name" value="AGAP005329-PA"/>
    <property type="match status" value="1"/>
</dbReference>
<evidence type="ECO:0000313" key="9">
    <source>
        <dbReference type="Proteomes" id="UP000092461"/>
    </source>
</evidence>
<feature type="region of interest" description="Disordered" evidence="6">
    <location>
        <begin position="143"/>
        <end position="179"/>
    </location>
</feature>
<feature type="compositionally biased region" description="Basic and acidic residues" evidence="6">
    <location>
        <begin position="340"/>
        <end position="349"/>
    </location>
</feature>